<accession>A0A1W0VRR1</accession>
<feature type="region of interest" description="Disordered" evidence="1">
    <location>
        <begin position="296"/>
        <end position="327"/>
    </location>
</feature>
<organism evidence="2 3">
    <name type="scientific">Sorghum bicolor</name>
    <name type="common">Sorghum</name>
    <name type="synonym">Sorghum vulgare</name>
    <dbReference type="NCBI Taxonomy" id="4558"/>
    <lineage>
        <taxon>Eukaryota</taxon>
        <taxon>Viridiplantae</taxon>
        <taxon>Streptophyta</taxon>
        <taxon>Embryophyta</taxon>
        <taxon>Tracheophyta</taxon>
        <taxon>Spermatophyta</taxon>
        <taxon>Magnoliopsida</taxon>
        <taxon>Liliopsida</taxon>
        <taxon>Poales</taxon>
        <taxon>Poaceae</taxon>
        <taxon>PACMAD clade</taxon>
        <taxon>Panicoideae</taxon>
        <taxon>Andropogonodae</taxon>
        <taxon>Andropogoneae</taxon>
        <taxon>Sorghinae</taxon>
        <taxon>Sorghum</taxon>
    </lineage>
</organism>
<evidence type="ECO:0000313" key="3">
    <source>
        <dbReference type="Proteomes" id="UP000000768"/>
    </source>
</evidence>
<name>A0A1W0VRR1_SORBI</name>
<sequence>MEAGVLQRRVERAQPIASPPAEAESSARLGLDAAAAAAAVQARHDGLPRRLHVAFDVAFHALLAGANPPRRQEQLEHGLQARYELPHQADPAAAAACRARRRRRRCFAVAVAVSVVVGGEDEVEGDAVAQQAAEVAHPEADARVHLATLWHPPRVVRPYERRPEVAPAAPGRVHQRGERGLGGDRDRMRGAPGEEPREDGERLRHRDVHVERREQLRRGAPERGHGAGHRQHRPGARGRQLPHGDHLRGHELLVPKAEHVLHGAQRLRPRPDPPPDLPPREGTTTTIAAAAAQRARVQHPAGVEPGEPPRQGVRARAGPGGRGEGREEGEHALLVPVDVVEHAGGRLGHGHQLAASAVVGLVAGGGGGGAVVLELEHGYTRVRVGAELVGVAAAAGGAVAVRGARARGRRRAAATAAAAVVVAAGAAEPAAVLHLDGERACKMRAPQQVASSSSEAREVYMSTHAATGSVYRVPLLRWIVFSAADQLCSCVVSQRKQWPWH</sequence>
<evidence type="ECO:0000313" key="2">
    <source>
        <dbReference type="EMBL" id="OQU75973.1"/>
    </source>
</evidence>
<dbReference type="EMBL" id="CM000769">
    <property type="protein sequence ID" value="OQU75973.1"/>
    <property type="molecule type" value="Genomic_DNA"/>
</dbReference>
<dbReference type="Gramene" id="OQU75973">
    <property type="protein sequence ID" value="OQU75973"/>
    <property type="gene ID" value="SORBI_3010G065001"/>
</dbReference>
<evidence type="ECO:0000256" key="1">
    <source>
        <dbReference type="SAM" id="MobiDB-lite"/>
    </source>
</evidence>
<feature type="compositionally biased region" description="Basic and acidic residues" evidence="1">
    <location>
        <begin position="175"/>
        <end position="225"/>
    </location>
</feature>
<feature type="region of interest" description="Disordered" evidence="1">
    <location>
        <begin position="262"/>
        <end position="282"/>
    </location>
</feature>
<proteinExistence type="predicted"/>
<dbReference type="InParanoid" id="A0A1W0VRR1"/>
<gene>
    <name evidence="2" type="ORF">SORBI_3010G065001</name>
</gene>
<dbReference type="AlphaFoldDB" id="A0A1W0VRR1"/>
<protein>
    <submittedName>
        <fullName evidence="2">Uncharacterized protein</fullName>
    </submittedName>
</protein>
<reference evidence="3" key="2">
    <citation type="journal article" date="2018" name="Plant J.">
        <title>The Sorghum bicolor reference genome: improved assembly, gene annotations, a transcriptome atlas, and signatures of genome organization.</title>
        <authorList>
            <person name="McCormick R.F."/>
            <person name="Truong S.K."/>
            <person name="Sreedasyam A."/>
            <person name="Jenkins J."/>
            <person name="Shu S."/>
            <person name="Sims D."/>
            <person name="Kennedy M."/>
            <person name="Amirebrahimi M."/>
            <person name="Weers B.D."/>
            <person name="McKinley B."/>
            <person name="Mattison A."/>
            <person name="Morishige D.T."/>
            <person name="Grimwood J."/>
            <person name="Schmutz J."/>
            <person name="Mullet J.E."/>
        </authorList>
    </citation>
    <scope>NUCLEOTIDE SEQUENCE [LARGE SCALE GENOMIC DNA]</scope>
    <source>
        <strain evidence="3">cv. BTx623</strain>
    </source>
</reference>
<reference evidence="2 3" key="1">
    <citation type="journal article" date="2009" name="Nature">
        <title>The Sorghum bicolor genome and the diversification of grasses.</title>
        <authorList>
            <person name="Paterson A.H."/>
            <person name="Bowers J.E."/>
            <person name="Bruggmann R."/>
            <person name="Dubchak I."/>
            <person name="Grimwood J."/>
            <person name="Gundlach H."/>
            <person name="Haberer G."/>
            <person name="Hellsten U."/>
            <person name="Mitros T."/>
            <person name="Poliakov A."/>
            <person name="Schmutz J."/>
            <person name="Spannagl M."/>
            <person name="Tang H."/>
            <person name="Wang X."/>
            <person name="Wicker T."/>
            <person name="Bharti A.K."/>
            <person name="Chapman J."/>
            <person name="Feltus F.A."/>
            <person name="Gowik U."/>
            <person name="Grigoriev I.V."/>
            <person name="Lyons E."/>
            <person name="Maher C.A."/>
            <person name="Martis M."/>
            <person name="Narechania A."/>
            <person name="Otillar R.P."/>
            <person name="Penning B.W."/>
            <person name="Salamov A.A."/>
            <person name="Wang Y."/>
            <person name="Zhang L."/>
            <person name="Carpita N.C."/>
            <person name="Freeling M."/>
            <person name="Gingle A.R."/>
            <person name="Hash C.T."/>
            <person name="Keller B."/>
            <person name="Klein P."/>
            <person name="Kresovich S."/>
            <person name="McCann M.C."/>
            <person name="Ming R."/>
            <person name="Peterson D.G."/>
            <person name="Mehboob-ur-Rahman"/>
            <person name="Ware D."/>
            <person name="Westhoff P."/>
            <person name="Mayer K.F."/>
            <person name="Messing J."/>
            <person name="Rokhsar D.S."/>
        </authorList>
    </citation>
    <scope>NUCLEOTIDE SEQUENCE [LARGE SCALE GENOMIC DNA]</scope>
    <source>
        <strain evidence="3">cv. BTx623</strain>
    </source>
</reference>
<feature type="region of interest" description="Disordered" evidence="1">
    <location>
        <begin position="162"/>
        <end position="246"/>
    </location>
</feature>
<dbReference type="Proteomes" id="UP000000768">
    <property type="component" value="Chromosome 10"/>
</dbReference>
<keyword evidence="3" id="KW-1185">Reference proteome</keyword>
<feature type="compositionally biased region" description="Basic residues" evidence="1">
    <location>
        <begin position="226"/>
        <end position="236"/>
    </location>
</feature>
<feature type="region of interest" description="Disordered" evidence="1">
    <location>
        <begin position="1"/>
        <end position="24"/>
    </location>
</feature>